<comment type="caution">
    <text evidence="1">The sequence shown here is derived from an EMBL/GenBank/DDBJ whole genome shotgun (WGS) entry which is preliminary data.</text>
</comment>
<protein>
    <submittedName>
        <fullName evidence="1">Uncharacterized protein</fullName>
    </submittedName>
</protein>
<evidence type="ECO:0000313" key="1">
    <source>
        <dbReference type="EMBL" id="MPM05351.1"/>
    </source>
</evidence>
<gene>
    <name evidence="1" type="ORF">SDC9_51639</name>
</gene>
<proteinExistence type="predicted"/>
<sequence>MLFHKVISTLAEKGEFDNISQYPSLRRHNVPTDFKYVVINRVQTYDFDFPPFEQFIMDIYEFFRRFGISDIKQFGLDTSNVEVEKVPMKIMPDPEK</sequence>
<reference evidence="1" key="1">
    <citation type="submission" date="2019-08" db="EMBL/GenBank/DDBJ databases">
        <authorList>
            <person name="Kucharzyk K."/>
            <person name="Murdoch R.W."/>
            <person name="Higgins S."/>
            <person name="Loffler F."/>
        </authorList>
    </citation>
    <scope>NUCLEOTIDE SEQUENCE</scope>
</reference>
<dbReference type="EMBL" id="VSSQ01001124">
    <property type="protein sequence ID" value="MPM05351.1"/>
    <property type="molecule type" value="Genomic_DNA"/>
</dbReference>
<organism evidence="1">
    <name type="scientific">bioreactor metagenome</name>
    <dbReference type="NCBI Taxonomy" id="1076179"/>
    <lineage>
        <taxon>unclassified sequences</taxon>
        <taxon>metagenomes</taxon>
        <taxon>ecological metagenomes</taxon>
    </lineage>
</organism>
<name>A0A644WPB9_9ZZZZ</name>
<accession>A0A644WPB9</accession>
<dbReference type="AlphaFoldDB" id="A0A644WPB9"/>